<dbReference type="InterPro" id="IPR014883">
    <property type="entry name" value="VRR_NUC"/>
</dbReference>
<evidence type="ECO:0000256" key="3">
    <source>
        <dbReference type="ARBA" id="ARBA00022801"/>
    </source>
</evidence>
<comment type="caution">
    <text evidence="5">The sequence shown here is derived from an EMBL/GenBank/DDBJ whole genome shotgun (WGS) entry which is preliminary data.</text>
</comment>
<evidence type="ECO:0000256" key="2">
    <source>
        <dbReference type="ARBA" id="ARBA00022722"/>
    </source>
</evidence>
<evidence type="ECO:0000259" key="4">
    <source>
        <dbReference type="Pfam" id="PF08774"/>
    </source>
</evidence>
<gene>
    <name evidence="5" type="ORF">S01H1_37000</name>
</gene>
<name>X0UT65_9ZZZZ</name>
<dbReference type="EMBL" id="BARS01023220">
    <property type="protein sequence ID" value="GAG09029.1"/>
    <property type="molecule type" value="Genomic_DNA"/>
</dbReference>
<dbReference type="AlphaFoldDB" id="X0UT65"/>
<proteinExistence type="predicted"/>
<evidence type="ECO:0000256" key="1">
    <source>
        <dbReference type="ARBA" id="ARBA00001946"/>
    </source>
</evidence>
<comment type="cofactor">
    <cofactor evidence="1">
        <name>Mg(2+)</name>
        <dbReference type="ChEBI" id="CHEBI:18420"/>
    </cofactor>
</comment>
<keyword evidence="3" id="KW-0378">Hydrolase</keyword>
<protein>
    <recommendedName>
        <fullName evidence="4">VRR-NUC domain-containing protein</fullName>
    </recommendedName>
</protein>
<dbReference type="Pfam" id="PF08774">
    <property type="entry name" value="VRR_NUC"/>
    <property type="match status" value="1"/>
</dbReference>
<dbReference type="GO" id="GO:0004518">
    <property type="term" value="F:nuclease activity"/>
    <property type="evidence" value="ECO:0007669"/>
    <property type="project" value="UniProtKB-KW"/>
</dbReference>
<evidence type="ECO:0000313" key="5">
    <source>
        <dbReference type="EMBL" id="GAG09029.1"/>
    </source>
</evidence>
<accession>X0UT65</accession>
<sequence length="126" mass="15099">MDDSENEGKERGIEKDNRELLKYRNSKAENKFYNYIREKKPELKVTKKGLPDFMIIKDKKVVGFVEVKRTDANDGFRENQALFMLFCREHNIPYQVWSPNMAGRLWEKANKGFKKRWTYGGEIWDK</sequence>
<organism evidence="5">
    <name type="scientific">marine sediment metagenome</name>
    <dbReference type="NCBI Taxonomy" id="412755"/>
    <lineage>
        <taxon>unclassified sequences</taxon>
        <taxon>metagenomes</taxon>
        <taxon>ecological metagenomes</taxon>
    </lineage>
</organism>
<keyword evidence="2" id="KW-0540">Nuclease</keyword>
<feature type="non-terminal residue" evidence="5">
    <location>
        <position position="126"/>
    </location>
</feature>
<feature type="domain" description="VRR-NUC" evidence="4">
    <location>
        <begin position="27"/>
        <end position="96"/>
    </location>
</feature>
<reference evidence="5" key="1">
    <citation type="journal article" date="2014" name="Front. Microbiol.">
        <title>High frequency of phylogenetically diverse reductive dehalogenase-homologous genes in deep subseafloor sedimentary metagenomes.</title>
        <authorList>
            <person name="Kawai M."/>
            <person name="Futagami T."/>
            <person name="Toyoda A."/>
            <person name="Takaki Y."/>
            <person name="Nishi S."/>
            <person name="Hori S."/>
            <person name="Arai W."/>
            <person name="Tsubouchi T."/>
            <person name="Morono Y."/>
            <person name="Uchiyama I."/>
            <person name="Ito T."/>
            <person name="Fujiyama A."/>
            <person name="Inagaki F."/>
            <person name="Takami H."/>
        </authorList>
    </citation>
    <scope>NUCLEOTIDE SEQUENCE</scope>
    <source>
        <strain evidence="5">Expedition CK06-06</strain>
    </source>
</reference>
<dbReference type="GO" id="GO:0016788">
    <property type="term" value="F:hydrolase activity, acting on ester bonds"/>
    <property type="evidence" value="ECO:0007669"/>
    <property type="project" value="InterPro"/>
</dbReference>